<gene>
    <name evidence="3" type="primary">20354759</name>
    <name evidence="2" type="ORF">GGTG_14301</name>
</gene>
<reference evidence="3" key="4">
    <citation type="journal article" date="2015" name="G3 (Bethesda)">
        <title>Genome sequences of three phytopathogenic species of the Magnaporthaceae family of fungi.</title>
        <authorList>
            <person name="Okagaki L.H."/>
            <person name="Nunes C.C."/>
            <person name="Sailsbery J."/>
            <person name="Clay B."/>
            <person name="Brown D."/>
            <person name="John T."/>
            <person name="Oh Y."/>
            <person name="Young N."/>
            <person name="Fitzgerald M."/>
            <person name="Haas B.J."/>
            <person name="Zeng Q."/>
            <person name="Young S."/>
            <person name="Adiconis X."/>
            <person name="Fan L."/>
            <person name="Levin J.Z."/>
            <person name="Mitchell T.K."/>
            <person name="Okubara P.A."/>
            <person name="Farman M.L."/>
            <person name="Kohn L.M."/>
            <person name="Birren B."/>
            <person name="Ma L.-J."/>
            <person name="Dean R.A."/>
        </authorList>
    </citation>
    <scope>NUCLEOTIDE SEQUENCE</scope>
    <source>
        <strain evidence="3">R3-111a-1</strain>
    </source>
</reference>
<organism evidence="2">
    <name type="scientific">Gaeumannomyces tritici (strain R3-111a-1)</name>
    <name type="common">Wheat and barley take-all root rot fungus</name>
    <name type="synonym">Gaeumannomyces graminis var. tritici</name>
    <dbReference type="NCBI Taxonomy" id="644352"/>
    <lineage>
        <taxon>Eukaryota</taxon>
        <taxon>Fungi</taxon>
        <taxon>Dikarya</taxon>
        <taxon>Ascomycota</taxon>
        <taxon>Pezizomycotina</taxon>
        <taxon>Sordariomycetes</taxon>
        <taxon>Sordariomycetidae</taxon>
        <taxon>Magnaporthales</taxon>
        <taxon>Magnaporthaceae</taxon>
        <taxon>Gaeumannomyces</taxon>
    </lineage>
</organism>
<dbReference type="EMBL" id="GL385626">
    <property type="protein sequence ID" value="EJT68119.1"/>
    <property type="molecule type" value="Genomic_DNA"/>
</dbReference>
<reference evidence="2" key="3">
    <citation type="submission" date="2010-09" db="EMBL/GenBank/DDBJ databases">
        <title>Annotation of Gaeumannomyces graminis var. tritici R3-111a-1.</title>
        <authorList>
            <consortium name="The Broad Institute Genome Sequencing Platform"/>
            <person name="Ma L.-J."/>
            <person name="Dead R."/>
            <person name="Young S.K."/>
            <person name="Zeng Q."/>
            <person name="Gargeya S."/>
            <person name="Fitzgerald M."/>
            <person name="Haas B."/>
            <person name="Abouelleil A."/>
            <person name="Alvarado L."/>
            <person name="Arachchi H.M."/>
            <person name="Berlin A."/>
            <person name="Brown A."/>
            <person name="Chapman S.B."/>
            <person name="Chen Z."/>
            <person name="Dunbar C."/>
            <person name="Freedman E."/>
            <person name="Gearin G."/>
            <person name="Gellesch M."/>
            <person name="Goldberg J."/>
            <person name="Griggs A."/>
            <person name="Gujja S."/>
            <person name="Heiman D."/>
            <person name="Howarth C."/>
            <person name="Larson L."/>
            <person name="Lui A."/>
            <person name="MacDonald P.J.P."/>
            <person name="Mehta T."/>
            <person name="Montmayeur A."/>
            <person name="Murphy C."/>
            <person name="Neiman D."/>
            <person name="Pearson M."/>
            <person name="Priest M."/>
            <person name="Roberts A."/>
            <person name="Saif S."/>
            <person name="Shea T."/>
            <person name="Shenoy N."/>
            <person name="Sisk P."/>
            <person name="Stolte C."/>
            <person name="Sykes S."/>
            <person name="Yandava C."/>
            <person name="Wortman J."/>
            <person name="Nusbaum C."/>
            <person name="Birren B."/>
        </authorList>
    </citation>
    <scope>NUCLEOTIDE SEQUENCE</scope>
    <source>
        <strain evidence="2">R3-111a-1</strain>
    </source>
</reference>
<evidence type="ECO:0000313" key="4">
    <source>
        <dbReference type="Proteomes" id="UP000006039"/>
    </source>
</evidence>
<evidence type="ECO:0000256" key="1">
    <source>
        <dbReference type="SAM" id="MobiDB-lite"/>
    </source>
</evidence>
<sequence length="73" mass="8172">MLPVADMMPRTRANEGGQRKCGTYGRRGNARLRSAPFQNPSASLDRMQAMIGLVLLSHWVEPSMHHMFSGDDE</sequence>
<accession>J3PL55</accession>
<keyword evidence="4" id="KW-1185">Reference proteome</keyword>
<dbReference type="Proteomes" id="UP000006039">
    <property type="component" value="Unassembled WGS sequence"/>
</dbReference>
<dbReference type="GeneID" id="20354759"/>
<dbReference type="EnsemblFungi" id="EJT68119">
    <property type="protein sequence ID" value="EJT68119"/>
    <property type="gene ID" value="GGTG_14301"/>
</dbReference>
<feature type="region of interest" description="Disordered" evidence="1">
    <location>
        <begin position="1"/>
        <end position="37"/>
    </location>
</feature>
<dbReference type="VEuPathDB" id="FungiDB:GGTG_14301"/>
<evidence type="ECO:0000313" key="2">
    <source>
        <dbReference type="EMBL" id="EJT68119.1"/>
    </source>
</evidence>
<reference evidence="2" key="2">
    <citation type="submission" date="2010-07" db="EMBL/GenBank/DDBJ databases">
        <authorList>
            <consortium name="The Broad Institute Genome Sequencing Platform"/>
            <consortium name="Broad Institute Genome Sequencing Center for Infectious Disease"/>
            <person name="Ma L.-J."/>
            <person name="Dead R."/>
            <person name="Young S."/>
            <person name="Zeng Q."/>
            <person name="Koehrsen M."/>
            <person name="Alvarado L."/>
            <person name="Berlin A."/>
            <person name="Chapman S.B."/>
            <person name="Chen Z."/>
            <person name="Freedman E."/>
            <person name="Gellesch M."/>
            <person name="Goldberg J."/>
            <person name="Griggs A."/>
            <person name="Gujja S."/>
            <person name="Heilman E.R."/>
            <person name="Heiman D."/>
            <person name="Hepburn T."/>
            <person name="Howarth C."/>
            <person name="Jen D."/>
            <person name="Larson L."/>
            <person name="Mehta T."/>
            <person name="Neiman D."/>
            <person name="Pearson M."/>
            <person name="Roberts A."/>
            <person name="Saif S."/>
            <person name="Shea T."/>
            <person name="Shenoy N."/>
            <person name="Sisk P."/>
            <person name="Stolte C."/>
            <person name="Sykes S."/>
            <person name="Walk T."/>
            <person name="White J."/>
            <person name="Yandava C."/>
            <person name="Haas B."/>
            <person name="Nusbaum C."/>
            <person name="Birren B."/>
        </authorList>
    </citation>
    <scope>NUCLEOTIDE SEQUENCE</scope>
    <source>
        <strain evidence="2">R3-111a-1</strain>
    </source>
</reference>
<evidence type="ECO:0000313" key="3">
    <source>
        <dbReference type="EnsemblFungi" id="EJT68119"/>
    </source>
</evidence>
<proteinExistence type="predicted"/>
<protein>
    <submittedName>
        <fullName evidence="2 3">Uncharacterized protein</fullName>
    </submittedName>
</protein>
<dbReference type="HOGENOM" id="CLU_2704934_0_0_1"/>
<reference evidence="4" key="1">
    <citation type="submission" date="2010-07" db="EMBL/GenBank/DDBJ databases">
        <title>The genome sequence of Gaeumannomyces graminis var. tritici strain R3-111a-1.</title>
        <authorList>
            <consortium name="The Broad Institute Genome Sequencing Platform"/>
            <person name="Ma L.-J."/>
            <person name="Dead R."/>
            <person name="Young S."/>
            <person name="Zeng Q."/>
            <person name="Koehrsen M."/>
            <person name="Alvarado L."/>
            <person name="Berlin A."/>
            <person name="Chapman S.B."/>
            <person name="Chen Z."/>
            <person name="Freedman E."/>
            <person name="Gellesch M."/>
            <person name="Goldberg J."/>
            <person name="Griggs A."/>
            <person name="Gujja S."/>
            <person name="Heilman E.R."/>
            <person name="Heiman D."/>
            <person name="Hepburn T."/>
            <person name="Howarth C."/>
            <person name="Jen D."/>
            <person name="Larson L."/>
            <person name="Mehta T."/>
            <person name="Neiman D."/>
            <person name="Pearson M."/>
            <person name="Roberts A."/>
            <person name="Saif S."/>
            <person name="Shea T."/>
            <person name="Shenoy N."/>
            <person name="Sisk P."/>
            <person name="Stolte C."/>
            <person name="Sykes S."/>
            <person name="Walk T."/>
            <person name="White J."/>
            <person name="Yandava C."/>
            <person name="Haas B."/>
            <person name="Nusbaum C."/>
            <person name="Birren B."/>
        </authorList>
    </citation>
    <scope>NUCLEOTIDE SEQUENCE [LARGE SCALE GENOMIC DNA]</scope>
    <source>
        <strain evidence="4">R3-111a-1</strain>
    </source>
</reference>
<name>J3PL55_GAET3</name>
<dbReference type="RefSeq" id="XP_009230492.1">
    <property type="nucleotide sequence ID" value="XM_009232228.1"/>
</dbReference>
<dbReference type="AlphaFoldDB" id="J3PL55"/>
<reference evidence="3" key="5">
    <citation type="submission" date="2018-04" db="UniProtKB">
        <authorList>
            <consortium name="EnsemblFungi"/>
        </authorList>
    </citation>
    <scope>IDENTIFICATION</scope>
    <source>
        <strain evidence="3">R3-111a-1</strain>
    </source>
</reference>